<dbReference type="VEuPathDB" id="VectorBase:LOC119160598"/>
<feature type="region of interest" description="Disordered" evidence="1">
    <location>
        <begin position="215"/>
        <end position="290"/>
    </location>
</feature>
<protein>
    <recommendedName>
        <fullName evidence="4">CCHC-type domain-containing protein</fullName>
    </recommendedName>
</protein>
<sequence>MSASFSLLDSRRTWWIVGGAWMKAERRAGSLARVWLRHVPVLILACEPLAYDIKPSPPTESSVALLAGYNRWRRGWDRLHRTTGADPVSNDSWKAKGKIVREELTRHARPTPYEPTPAPPPSRPSVSIVAAGNDDCNYRPPSRPKSQRNNYPLPRYEDRFSYPHQPANTYYDPNEDVRVPPPRQRNAFQEYNAYRQAPVCYRCGITGNIAQFCRRQREPTSRYRSPSEFPPAGTGHNNGHWFAYSRSTSRWGNHRGSSPASGRSLTPPSGRLHRSPSPGRRLSSPPPPGN</sequence>
<dbReference type="Proteomes" id="UP000821866">
    <property type="component" value="Chromosome 2"/>
</dbReference>
<proteinExistence type="predicted"/>
<reference evidence="2" key="2">
    <citation type="submission" date="2021-09" db="EMBL/GenBank/DDBJ databases">
        <authorList>
            <person name="Jia N."/>
            <person name="Wang J."/>
            <person name="Shi W."/>
            <person name="Du L."/>
            <person name="Sun Y."/>
            <person name="Zhan W."/>
            <person name="Jiang J."/>
            <person name="Wang Q."/>
            <person name="Zhang B."/>
            <person name="Ji P."/>
            <person name="Sakyi L.B."/>
            <person name="Cui X."/>
            <person name="Yuan T."/>
            <person name="Jiang B."/>
            <person name="Yang W."/>
            <person name="Lam T.T.-Y."/>
            <person name="Chang Q."/>
            <person name="Ding S."/>
            <person name="Wang X."/>
            <person name="Zhu J."/>
            <person name="Ruan X."/>
            <person name="Zhao L."/>
            <person name="Wei J."/>
            <person name="Que T."/>
            <person name="Du C."/>
            <person name="Cheng J."/>
            <person name="Dai P."/>
            <person name="Han X."/>
            <person name="Huang E."/>
            <person name="Gao Y."/>
            <person name="Liu J."/>
            <person name="Shao H."/>
            <person name="Ye R."/>
            <person name="Li L."/>
            <person name="Wei W."/>
            <person name="Wang X."/>
            <person name="Wang C."/>
            <person name="Huo Q."/>
            <person name="Li W."/>
            <person name="Guo W."/>
            <person name="Chen H."/>
            <person name="Chen S."/>
            <person name="Zhou L."/>
            <person name="Zhou L."/>
            <person name="Ni X."/>
            <person name="Tian J."/>
            <person name="Zhou Y."/>
            <person name="Sheng Y."/>
            <person name="Liu T."/>
            <person name="Pan Y."/>
            <person name="Xia L."/>
            <person name="Li J."/>
            <person name="Zhao F."/>
            <person name="Cao W."/>
        </authorList>
    </citation>
    <scope>NUCLEOTIDE SEQUENCE</scope>
    <source>
        <strain evidence="2">Rmic-2018</strain>
        <tissue evidence="2">Larvae</tissue>
    </source>
</reference>
<comment type="caution">
    <text evidence="2">The sequence shown here is derived from an EMBL/GenBank/DDBJ whole genome shotgun (WGS) entry which is preliminary data.</text>
</comment>
<dbReference type="EMBL" id="JABSTU010000004">
    <property type="protein sequence ID" value="KAH8033973.1"/>
    <property type="molecule type" value="Genomic_DNA"/>
</dbReference>
<name>A0A9J6EII8_RHIMP</name>
<accession>A0A9J6EII8</accession>
<evidence type="ECO:0000313" key="2">
    <source>
        <dbReference type="EMBL" id="KAH8033973.1"/>
    </source>
</evidence>
<evidence type="ECO:0008006" key="4">
    <source>
        <dbReference type="Google" id="ProtNLM"/>
    </source>
</evidence>
<feature type="compositionally biased region" description="Pro residues" evidence="1">
    <location>
        <begin position="112"/>
        <end position="123"/>
    </location>
</feature>
<reference evidence="2" key="1">
    <citation type="journal article" date="2020" name="Cell">
        <title>Large-Scale Comparative Analyses of Tick Genomes Elucidate Their Genetic Diversity and Vector Capacities.</title>
        <authorList>
            <consortium name="Tick Genome and Microbiome Consortium (TIGMIC)"/>
            <person name="Jia N."/>
            <person name="Wang J."/>
            <person name="Shi W."/>
            <person name="Du L."/>
            <person name="Sun Y."/>
            <person name="Zhan W."/>
            <person name="Jiang J.F."/>
            <person name="Wang Q."/>
            <person name="Zhang B."/>
            <person name="Ji P."/>
            <person name="Bell-Sakyi L."/>
            <person name="Cui X.M."/>
            <person name="Yuan T.T."/>
            <person name="Jiang B.G."/>
            <person name="Yang W.F."/>
            <person name="Lam T.T."/>
            <person name="Chang Q.C."/>
            <person name="Ding S.J."/>
            <person name="Wang X.J."/>
            <person name="Zhu J.G."/>
            <person name="Ruan X.D."/>
            <person name="Zhao L."/>
            <person name="Wei J.T."/>
            <person name="Ye R.Z."/>
            <person name="Que T.C."/>
            <person name="Du C.H."/>
            <person name="Zhou Y.H."/>
            <person name="Cheng J.X."/>
            <person name="Dai P.F."/>
            <person name="Guo W.B."/>
            <person name="Han X.H."/>
            <person name="Huang E.J."/>
            <person name="Li L.F."/>
            <person name="Wei W."/>
            <person name="Gao Y.C."/>
            <person name="Liu J.Z."/>
            <person name="Shao H.Z."/>
            <person name="Wang X."/>
            <person name="Wang C.C."/>
            <person name="Yang T.C."/>
            <person name="Huo Q.B."/>
            <person name="Li W."/>
            <person name="Chen H.Y."/>
            <person name="Chen S.E."/>
            <person name="Zhou L.G."/>
            <person name="Ni X.B."/>
            <person name="Tian J.H."/>
            <person name="Sheng Y."/>
            <person name="Liu T."/>
            <person name="Pan Y.S."/>
            <person name="Xia L.Y."/>
            <person name="Li J."/>
            <person name="Zhao F."/>
            <person name="Cao W.C."/>
        </authorList>
    </citation>
    <scope>NUCLEOTIDE SEQUENCE</scope>
    <source>
        <strain evidence="2">Rmic-2018</strain>
    </source>
</reference>
<feature type="compositionally biased region" description="Low complexity" evidence="1">
    <location>
        <begin position="267"/>
        <end position="283"/>
    </location>
</feature>
<feature type="region of interest" description="Disordered" evidence="1">
    <location>
        <begin position="104"/>
        <end position="179"/>
    </location>
</feature>
<dbReference type="AlphaFoldDB" id="A0A9J6EII8"/>
<evidence type="ECO:0000313" key="3">
    <source>
        <dbReference type="Proteomes" id="UP000821866"/>
    </source>
</evidence>
<evidence type="ECO:0000256" key="1">
    <source>
        <dbReference type="SAM" id="MobiDB-lite"/>
    </source>
</evidence>
<organism evidence="2 3">
    <name type="scientific">Rhipicephalus microplus</name>
    <name type="common">Cattle tick</name>
    <name type="synonym">Boophilus microplus</name>
    <dbReference type="NCBI Taxonomy" id="6941"/>
    <lineage>
        <taxon>Eukaryota</taxon>
        <taxon>Metazoa</taxon>
        <taxon>Ecdysozoa</taxon>
        <taxon>Arthropoda</taxon>
        <taxon>Chelicerata</taxon>
        <taxon>Arachnida</taxon>
        <taxon>Acari</taxon>
        <taxon>Parasitiformes</taxon>
        <taxon>Ixodida</taxon>
        <taxon>Ixodoidea</taxon>
        <taxon>Ixodidae</taxon>
        <taxon>Rhipicephalinae</taxon>
        <taxon>Rhipicephalus</taxon>
        <taxon>Boophilus</taxon>
    </lineage>
</organism>
<gene>
    <name evidence="2" type="ORF">HPB51_018442</name>
</gene>
<keyword evidence="3" id="KW-1185">Reference proteome</keyword>
<feature type="compositionally biased region" description="Polar residues" evidence="1">
    <location>
        <begin position="245"/>
        <end position="266"/>
    </location>
</feature>